<dbReference type="PANTHER" id="PTHR42916">
    <property type="entry name" value="2-SUCCINYL-5-ENOLPYRUVYL-6-HYDROXY-3-CYCLOHEXENE-1-CARBOXYLATE SYNTHASE"/>
    <property type="match status" value="1"/>
</dbReference>
<evidence type="ECO:0000313" key="9">
    <source>
        <dbReference type="EMBL" id="MCK8480768.1"/>
    </source>
</evidence>
<comment type="subunit">
    <text evidence="6">Homodimer.</text>
</comment>
<name>A0ABT0H8S2_9FLAO</name>
<dbReference type="InterPro" id="IPR004433">
    <property type="entry name" value="MenaQ_synth_MenD"/>
</dbReference>
<keyword evidence="4 6" id="KW-0786">Thiamine pyrophosphate</keyword>
<evidence type="ECO:0000256" key="4">
    <source>
        <dbReference type="ARBA" id="ARBA00023052"/>
    </source>
</evidence>
<dbReference type="CDD" id="cd07037">
    <property type="entry name" value="TPP_PYR_MenD"/>
    <property type="match status" value="1"/>
</dbReference>
<dbReference type="GO" id="GO:0070204">
    <property type="term" value="F:2-succinyl-5-enolpyruvyl-6-hydroxy-3-cyclohexene-1-carboxylic-acid synthase activity"/>
    <property type="evidence" value="ECO:0007669"/>
    <property type="project" value="UniProtKB-EC"/>
</dbReference>
<dbReference type="Proteomes" id="UP001203687">
    <property type="component" value="Unassembled WGS sequence"/>
</dbReference>
<keyword evidence="5 6" id="KW-0464">Manganese</keyword>
<dbReference type="RefSeq" id="WP_248412787.1">
    <property type="nucleotide sequence ID" value="NZ_JALPQF010000007.1"/>
</dbReference>
<keyword evidence="3 6" id="KW-0460">Magnesium</keyword>
<dbReference type="PANTHER" id="PTHR42916:SF1">
    <property type="entry name" value="PROTEIN PHYLLO, CHLOROPLASTIC"/>
    <property type="match status" value="1"/>
</dbReference>
<dbReference type="Pfam" id="PF02776">
    <property type="entry name" value="TPP_enzyme_N"/>
    <property type="match status" value="1"/>
</dbReference>
<comment type="similarity">
    <text evidence="6">Belongs to the TPP enzyme family. MenD subfamily.</text>
</comment>
<dbReference type="InterPro" id="IPR012001">
    <property type="entry name" value="Thiamin_PyroP_enz_TPP-bd_dom"/>
</dbReference>
<sequence length="586" mass="66908">MIHPKIPLAQTVVQLCKLKNIKHIVISPGSRNAPLTLGFTNDDFFNCYSIVDERCAAFFALGIAQQIHEPVAVLCTSGSALLNYYPAVSEAFYSDIPLVVLSADRPKHLIGIGDGQTINQKDVFENHIIYSANLKLDLKDENRIPEREELPIFKSIENRLERFLGLQQGIQSYNEDELNKALELSRFKKGPVHVNIPFDEPLYETVDTLSVNPKVQTIDLKHQKIDQDELKDCIDEWYVATRKMILVGVLPPNQIEQQWLDELANDDSVLVFTETTSNLHHPNFFPSIDKIIAPLDSESFEALQPDILVTLGGLVVSKKIKAFLRTYKPKHHWHIDAKKANDTFFCLDKHIEVTPNDFFSQFLPKISHVTKSNYFNIWTLVKQQRHKKHLAYVKQIAFSDFKAFSILLKSLPNATILQLGNSSAVRYAQLFNLNPTLDVFCNRGTSGIDGSTSTAIGCAVANTKQTTLITGDLSFFYDSNALWNNYIPKNFRIILINNQGGGIFRILPGHKNTENFDYFFETKHELTAKQLCEMFQFEYTTAHDEEQLETSLKTFYKKSKHPRLLEVFTPRTINDEVLLDYFNVIK</sequence>
<reference evidence="9" key="1">
    <citation type="submission" date="2022-04" db="EMBL/GenBank/DDBJ databases">
        <authorList>
            <person name="Ren T."/>
        </authorList>
    </citation>
    <scope>NUCLEOTIDE SEQUENCE</scope>
    <source>
        <strain evidence="9">F63249</strain>
    </source>
</reference>
<comment type="function">
    <text evidence="6">Catalyzes the thiamine diphosphate-dependent decarboxylation of 2-oxoglutarate and the subsequent addition of the resulting succinic semialdehyde-thiamine pyrophosphate anion to isochorismate to yield 2-succinyl-5-enolpyruvyl-6-hydroxy-3-cyclohexene-1-carboxylate (SEPHCHC).</text>
</comment>
<evidence type="ECO:0000256" key="6">
    <source>
        <dbReference type="HAMAP-Rule" id="MF_01659"/>
    </source>
</evidence>
<evidence type="ECO:0000259" key="8">
    <source>
        <dbReference type="Pfam" id="PF02776"/>
    </source>
</evidence>
<dbReference type="EMBL" id="JALPQF010000007">
    <property type="protein sequence ID" value="MCK8480768.1"/>
    <property type="molecule type" value="Genomic_DNA"/>
</dbReference>
<dbReference type="InterPro" id="IPR029061">
    <property type="entry name" value="THDP-binding"/>
</dbReference>
<accession>A0ABT0H8S2</accession>
<comment type="caution">
    <text evidence="9">The sequence shown here is derived from an EMBL/GenBank/DDBJ whole genome shotgun (WGS) entry which is preliminary data.</text>
</comment>
<keyword evidence="1 6" id="KW-0808">Transferase</keyword>
<evidence type="ECO:0000256" key="1">
    <source>
        <dbReference type="ARBA" id="ARBA00022679"/>
    </source>
</evidence>
<feature type="domain" description="Thiamine pyrophosphate enzyme N-terminal TPP-binding" evidence="8">
    <location>
        <begin position="8"/>
        <end position="121"/>
    </location>
</feature>
<evidence type="ECO:0000313" key="10">
    <source>
        <dbReference type="Proteomes" id="UP001203687"/>
    </source>
</evidence>
<comment type="cofactor">
    <cofactor evidence="6">
        <name>thiamine diphosphate</name>
        <dbReference type="ChEBI" id="CHEBI:58937"/>
    </cofactor>
    <text evidence="6">Binds 1 thiamine pyrophosphate per subunit.</text>
</comment>
<evidence type="ECO:0000256" key="3">
    <source>
        <dbReference type="ARBA" id="ARBA00022842"/>
    </source>
</evidence>
<dbReference type="EC" id="2.2.1.9" evidence="6"/>
<evidence type="ECO:0000259" key="7">
    <source>
        <dbReference type="Pfam" id="PF02775"/>
    </source>
</evidence>
<protein>
    <recommendedName>
        <fullName evidence="6">2-succinyl-5-enolpyruvyl-6-hydroxy-3-cyclohexene-1-carboxylate synthase</fullName>
        <shortName evidence="6">SEPHCHC synthase</shortName>
        <ecNumber evidence="6">2.2.1.9</ecNumber>
    </recommendedName>
    <alternativeName>
        <fullName evidence="6">Menaquinone biosynthesis protein MenD</fullName>
    </alternativeName>
</protein>
<dbReference type="NCBIfam" id="TIGR00173">
    <property type="entry name" value="menD"/>
    <property type="match status" value="1"/>
</dbReference>
<gene>
    <name evidence="6 9" type="primary">menD</name>
    <name evidence="9" type="ORF">MUY34_09055</name>
</gene>
<evidence type="ECO:0000256" key="5">
    <source>
        <dbReference type="ARBA" id="ARBA00023211"/>
    </source>
</evidence>
<dbReference type="CDD" id="cd02009">
    <property type="entry name" value="TPP_SHCHC_synthase"/>
    <property type="match status" value="1"/>
</dbReference>
<comment type="catalytic activity">
    <reaction evidence="6">
        <text>isochorismate + 2-oxoglutarate + H(+) = 5-enolpyruvoyl-6-hydroxy-2-succinyl-cyclohex-3-ene-1-carboxylate + CO2</text>
        <dbReference type="Rhea" id="RHEA:25593"/>
        <dbReference type="ChEBI" id="CHEBI:15378"/>
        <dbReference type="ChEBI" id="CHEBI:16526"/>
        <dbReference type="ChEBI" id="CHEBI:16810"/>
        <dbReference type="ChEBI" id="CHEBI:29780"/>
        <dbReference type="ChEBI" id="CHEBI:58818"/>
        <dbReference type="EC" id="2.2.1.9"/>
    </reaction>
</comment>
<dbReference type="Gene3D" id="3.40.50.970">
    <property type="match status" value="2"/>
</dbReference>
<dbReference type="InterPro" id="IPR011766">
    <property type="entry name" value="TPP_enzyme_TPP-bd"/>
</dbReference>
<comment type="cofactor">
    <cofactor evidence="6">
        <name>Mg(2+)</name>
        <dbReference type="ChEBI" id="CHEBI:18420"/>
    </cofactor>
    <cofactor evidence="6">
        <name>Mn(2+)</name>
        <dbReference type="ChEBI" id="CHEBI:29035"/>
    </cofactor>
</comment>
<dbReference type="HAMAP" id="MF_01659">
    <property type="entry name" value="MenD"/>
    <property type="match status" value="1"/>
</dbReference>
<dbReference type="PIRSF" id="PIRSF004983">
    <property type="entry name" value="MenD"/>
    <property type="match status" value="1"/>
</dbReference>
<keyword evidence="2 6" id="KW-0479">Metal-binding</keyword>
<proteinExistence type="inferred from homology"/>
<organism evidence="9 10">
    <name type="scientific">Psychroserpens algicola</name>
    <dbReference type="NCBI Taxonomy" id="1719034"/>
    <lineage>
        <taxon>Bacteria</taxon>
        <taxon>Pseudomonadati</taxon>
        <taxon>Bacteroidota</taxon>
        <taxon>Flavobacteriia</taxon>
        <taxon>Flavobacteriales</taxon>
        <taxon>Flavobacteriaceae</taxon>
        <taxon>Psychroserpens</taxon>
    </lineage>
</organism>
<keyword evidence="6" id="KW-0474">Menaquinone biosynthesis</keyword>
<comment type="pathway">
    <text evidence="6">Quinol/quinone metabolism; 1,4-dihydroxy-2-naphthoate biosynthesis; 1,4-dihydroxy-2-naphthoate from chorismate: step 2/7.</text>
</comment>
<keyword evidence="10" id="KW-1185">Reference proteome</keyword>
<dbReference type="SUPFAM" id="SSF52518">
    <property type="entry name" value="Thiamin diphosphate-binding fold (THDP-binding)"/>
    <property type="match status" value="2"/>
</dbReference>
<dbReference type="Gene3D" id="3.40.50.1220">
    <property type="entry name" value="TPP-binding domain"/>
    <property type="match status" value="1"/>
</dbReference>
<dbReference type="Pfam" id="PF02775">
    <property type="entry name" value="TPP_enzyme_C"/>
    <property type="match status" value="1"/>
</dbReference>
<evidence type="ECO:0000256" key="2">
    <source>
        <dbReference type="ARBA" id="ARBA00022723"/>
    </source>
</evidence>
<feature type="domain" description="Thiamine pyrophosphate enzyme TPP-binding" evidence="7">
    <location>
        <begin position="426"/>
        <end position="567"/>
    </location>
</feature>
<comment type="pathway">
    <text evidence="6">Quinol/quinone metabolism; menaquinone biosynthesis.</text>
</comment>